<dbReference type="EMBL" id="GGFL01008891">
    <property type="protein sequence ID" value="MBW73069.1"/>
    <property type="molecule type" value="Transcribed_RNA"/>
</dbReference>
<protein>
    <submittedName>
        <fullName evidence="3">Putative secreted protein</fullName>
    </submittedName>
</protein>
<feature type="signal peptide" evidence="2">
    <location>
        <begin position="1"/>
        <end position="17"/>
    </location>
</feature>
<name>A0A2M4D6A1_ANODA</name>
<sequence>MRLGFFYCLFVISGLLCTNCSTISRIHAKKSSLSLLERITEALQATGGFRSNGSEWRRGQQIVCRILRGSRAFSRSGVAGRKHRDLSGKQGCKPNHLLHHPVQVRARRERIVQNRKFNVQKWKESR</sequence>
<feature type="region of interest" description="Disordered" evidence="1">
    <location>
        <begin position="76"/>
        <end position="96"/>
    </location>
</feature>
<organism evidence="3">
    <name type="scientific">Anopheles darlingi</name>
    <name type="common">Mosquito</name>
    <dbReference type="NCBI Taxonomy" id="43151"/>
    <lineage>
        <taxon>Eukaryota</taxon>
        <taxon>Metazoa</taxon>
        <taxon>Ecdysozoa</taxon>
        <taxon>Arthropoda</taxon>
        <taxon>Hexapoda</taxon>
        <taxon>Insecta</taxon>
        <taxon>Pterygota</taxon>
        <taxon>Neoptera</taxon>
        <taxon>Endopterygota</taxon>
        <taxon>Diptera</taxon>
        <taxon>Nematocera</taxon>
        <taxon>Culicoidea</taxon>
        <taxon>Culicidae</taxon>
        <taxon>Anophelinae</taxon>
        <taxon>Anopheles</taxon>
    </lineage>
</organism>
<keyword evidence="2" id="KW-0732">Signal</keyword>
<evidence type="ECO:0000256" key="2">
    <source>
        <dbReference type="SAM" id="SignalP"/>
    </source>
</evidence>
<evidence type="ECO:0000256" key="1">
    <source>
        <dbReference type="SAM" id="MobiDB-lite"/>
    </source>
</evidence>
<proteinExistence type="predicted"/>
<dbReference type="AlphaFoldDB" id="A0A2M4D6A1"/>
<feature type="chain" id="PRO_5014805146" evidence="2">
    <location>
        <begin position="18"/>
        <end position="126"/>
    </location>
</feature>
<accession>A0A2M4D6A1</accession>
<reference evidence="3" key="1">
    <citation type="submission" date="2018-01" db="EMBL/GenBank/DDBJ databases">
        <title>An insight into the sialome of Amazonian anophelines.</title>
        <authorList>
            <person name="Ribeiro J.M."/>
            <person name="Scarpassa V."/>
            <person name="Calvo E."/>
        </authorList>
    </citation>
    <scope>NUCLEOTIDE SEQUENCE</scope>
</reference>
<evidence type="ECO:0000313" key="3">
    <source>
        <dbReference type="EMBL" id="MBW73069.1"/>
    </source>
</evidence>